<feature type="signal peptide" evidence="11">
    <location>
        <begin position="1"/>
        <end position="17"/>
    </location>
</feature>
<dbReference type="Proteomes" id="UP000663844">
    <property type="component" value="Unassembled WGS sequence"/>
</dbReference>
<dbReference type="PANTHER" id="PTHR11157:SF170">
    <property type="entry name" value="ELONGATION OF VERY LONG CHAIN FATTY ACIDS PROTEIN 2-LIKE"/>
    <property type="match status" value="1"/>
</dbReference>
<comment type="similarity">
    <text evidence="10">Belongs to the ELO family.</text>
</comment>
<keyword evidence="9 10" id="KW-0275">Fatty acid biosynthesis</keyword>
<dbReference type="InterPro" id="IPR002076">
    <property type="entry name" value="ELO_fam"/>
</dbReference>
<organism evidence="12 13">
    <name type="scientific">Adineta steineri</name>
    <dbReference type="NCBI Taxonomy" id="433720"/>
    <lineage>
        <taxon>Eukaryota</taxon>
        <taxon>Metazoa</taxon>
        <taxon>Spiralia</taxon>
        <taxon>Gnathifera</taxon>
        <taxon>Rotifera</taxon>
        <taxon>Eurotatoria</taxon>
        <taxon>Bdelloidea</taxon>
        <taxon>Adinetida</taxon>
        <taxon>Adinetidae</taxon>
        <taxon>Adineta</taxon>
    </lineage>
</organism>
<dbReference type="AlphaFoldDB" id="A0A820IM94"/>
<sequence length="90" mass="10645">LLWWVVLTWVPSGQAWAGPFLNSIVHVIMYSYYALSAIPSLRDKLWWKRYITQFQLIQFVIVLSHTLGGIIYGCDYPLWYNNFHLVLLLL</sequence>
<evidence type="ECO:0000256" key="10">
    <source>
        <dbReference type="RuleBase" id="RU361115"/>
    </source>
</evidence>
<dbReference type="GO" id="GO:0030148">
    <property type="term" value="P:sphingolipid biosynthetic process"/>
    <property type="evidence" value="ECO:0007669"/>
    <property type="project" value="TreeGrafter"/>
</dbReference>
<dbReference type="GO" id="GO:0034625">
    <property type="term" value="P:fatty acid elongation, monounsaturated fatty acid"/>
    <property type="evidence" value="ECO:0007669"/>
    <property type="project" value="TreeGrafter"/>
</dbReference>
<comment type="subcellular location">
    <subcellularLocation>
        <location evidence="1">Membrane</location>
        <topology evidence="1">Multi-pass membrane protein</topology>
    </subcellularLocation>
</comment>
<keyword evidence="6 10" id="KW-1133">Transmembrane helix</keyword>
<keyword evidence="4 10" id="KW-0812">Transmembrane</keyword>
<dbReference type="EMBL" id="CAJOAZ010017046">
    <property type="protein sequence ID" value="CAF4311253.1"/>
    <property type="molecule type" value="Genomic_DNA"/>
</dbReference>
<evidence type="ECO:0000256" key="5">
    <source>
        <dbReference type="ARBA" id="ARBA00022832"/>
    </source>
</evidence>
<gene>
    <name evidence="12" type="ORF">OXD698_LOCUS46647</name>
</gene>
<keyword evidence="2 10" id="KW-0444">Lipid biosynthesis</keyword>
<proteinExistence type="inferred from homology"/>
<evidence type="ECO:0000256" key="11">
    <source>
        <dbReference type="SAM" id="SignalP"/>
    </source>
</evidence>
<dbReference type="GO" id="GO:0042761">
    <property type="term" value="P:very long-chain fatty acid biosynthetic process"/>
    <property type="evidence" value="ECO:0007669"/>
    <property type="project" value="TreeGrafter"/>
</dbReference>
<evidence type="ECO:0000256" key="8">
    <source>
        <dbReference type="ARBA" id="ARBA00023136"/>
    </source>
</evidence>
<evidence type="ECO:0000256" key="6">
    <source>
        <dbReference type="ARBA" id="ARBA00022989"/>
    </source>
</evidence>
<dbReference type="EC" id="2.3.1.199" evidence="10"/>
<evidence type="ECO:0000256" key="2">
    <source>
        <dbReference type="ARBA" id="ARBA00022516"/>
    </source>
</evidence>
<keyword evidence="5 10" id="KW-0276">Fatty acid metabolism</keyword>
<comment type="catalytic activity">
    <reaction evidence="10">
        <text>a very-long-chain acyl-CoA + malonyl-CoA + H(+) = a very-long-chain 3-oxoacyl-CoA + CO2 + CoA</text>
        <dbReference type="Rhea" id="RHEA:32727"/>
        <dbReference type="ChEBI" id="CHEBI:15378"/>
        <dbReference type="ChEBI" id="CHEBI:16526"/>
        <dbReference type="ChEBI" id="CHEBI:57287"/>
        <dbReference type="ChEBI" id="CHEBI:57384"/>
        <dbReference type="ChEBI" id="CHEBI:90725"/>
        <dbReference type="ChEBI" id="CHEBI:90736"/>
        <dbReference type="EC" id="2.3.1.199"/>
    </reaction>
</comment>
<dbReference type="Pfam" id="PF01151">
    <property type="entry name" value="ELO"/>
    <property type="match status" value="1"/>
</dbReference>
<dbReference type="GO" id="GO:0009922">
    <property type="term" value="F:fatty acid elongase activity"/>
    <property type="evidence" value="ECO:0007669"/>
    <property type="project" value="UniProtKB-EC"/>
</dbReference>
<evidence type="ECO:0000313" key="13">
    <source>
        <dbReference type="Proteomes" id="UP000663844"/>
    </source>
</evidence>
<dbReference type="PANTHER" id="PTHR11157">
    <property type="entry name" value="FATTY ACID ACYL TRANSFERASE-RELATED"/>
    <property type="match status" value="1"/>
</dbReference>
<evidence type="ECO:0000256" key="7">
    <source>
        <dbReference type="ARBA" id="ARBA00023098"/>
    </source>
</evidence>
<dbReference type="GO" id="GO:0034626">
    <property type="term" value="P:fatty acid elongation, polyunsaturated fatty acid"/>
    <property type="evidence" value="ECO:0007669"/>
    <property type="project" value="TreeGrafter"/>
</dbReference>
<comment type="caution">
    <text evidence="10">Lacks conserved residue(s) required for the propagation of feature annotation.</text>
</comment>
<evidence type="ECO:0000256" key="3">
    <source>
        <dbReference type="ARBA" id="ARBA00022679"/>
    </source>
</evidence>
<evidence type="ECO:0000313" key="12">
    <source>
        <dbReference type="EMBL" id="CAF4311253.1"/>
    </source>
</evidence>
<keyword evidence="7 10" id="KW-0443">Lipid metabolism</keyword>
<comment type="caution">
    <text evidence="12">The sequence shown here is derived from an EMBL/GenBank/DDBJ whole genome shotgun (WGS) entry which is preliminary data.</text>
</comment>
<keyword evidence="3 10" id="KW-0808">Transferase</keyword>
<name>A0A820IM94_9BILA</name>
<feature type="transmembrane region" description="Helical" evidence="10">
    <location>
        <begin position="56"/>
        <end position="80"/>
    </location>
</feature>
<keyword evidence="8 10" id="KW-0472">Membrane</keyword>
<dbReference type="GO" id="GO:0005789">
    <property type="term" value="C:endoplasmic reticulum membrane"/>
    <property type="evidence" value="ECO:0007669"/>
    <property type="project" value="TreeGrafter"/>
</dbReference>
<keyword evidence="11" id="KW-0732">Signal</keyword>
<feature type="transmembrane region" description="Helical" evidence="10">
    <location>
        <begin position="15"/>
        <end position="35"/>
    </location>
</feature>
<accession>A0A820IM94</accession>
<feature type="chain" id="PRO_5032606485" description="Elongation of very long chain fatty acids protein" evidence="11">
    <location>
        <begin position="18"/>
        <end position="90"/>
    </location>
</feature>
<protein>
    <recommendedName>
        <fullName evidence="10">Elongation of very long chain fatty acids protein</fullName>
        <ecNumber evidence="10">2.3.1.199</ecNumber>
    </recommendedName>
    <alternativeName>
        <fullName evidence="10">Very-long-chain 3-oxoacyl-CoA synthase</fullName>
    </alternativeName>
</protein>
<evidence type="ECO:0000256" key="1">
    <source>
        <dbReference type="ARBA" id="ARBA00004141"/>
    </source>
</evidence>
<evidence type="ECO:0000256" key="4">
    <source>
        <dbReference type="ARBA" id="ARBA00022692"/>
    </source>
</evidence>
<dbReference type="GO" id="GO:0019367">
    <property type="term" value="P:fatty acid elongation, saturated fatty acid"/>
    <property type="evidence" value="ECO:0007669"/>
    <property type="project" value="TreeGrafter"/>
</dbReference>
<evidence type="ECO:0000256" key="9">
    <source>
        <dbReference type="ARBA" id="ARBA00023160"/>
    </source>
</evidence>
<feature type="non-terminal residue" evidence="12">
    <location>
        <position position="1"/>
    </location>
</feature>
<reference evidence="12" key="1">
    <citation type="submission" date="2021-02" db="EMBL/GenBank/DDBJ databases">
        <authorList>
            <person name="Nowell W R."/>
        </authorList>
    </citation>
    <scope>NUCLEOTIDE SEQUENCE</scope>
</reference>